<proteinExistence type="predicted"/>
<dbReference type="SUPFAM" id="SSF56784">
    <property type="entry name" value="HAD-like"/>
    <property type="match status" value="1"/>
</dbReference>
<comment type="caution">
    <text evidence="2">The sequence shown here is derived from an EMBL/GenBank/DDBJ whole genome shotgun (WGS) entry which is preliminary data.</text>
</comment>
<keyword evidence="3" id="KW-1185">Reference proteome</keyword>
<evidence type="ECO:0000313" key="3">
    <source>
        <dbReference type="Proteomes" id="UP001430306"/>
    </source>
</evidence>
<dbReference type="InterPro" id="IPR050365">
    <property type="entry name" value="TIM50"/>
</dbReference>
<sequence length="179" mass="21164">MTRPLLILDLDETLIHGAESRLQRDADFMVGPFHIYKRPHLESFFDSIVQHFDVAIWSSASEDYVAGIAFVLSKYVPDWQFVWSRTRCVQRTDPEMMTTIFIKDLRKVKRRGYELDRVLMVDDTRHKVSRNYGNAIYIPAYEGEDDDAELPQLAKYVKSLLHEPNFRRIEKRGWRTKPL</sequence>
<dbReference type="Pfam" id="PF03031">
    <property type="entry name" value="NIF"/>
    <property type="match status" value="1"/>
</dbReference>
<dbReference type="GO" id="GO:0016787">
    <property type="term" value="F:hydrolase activity"/>
    <property type="evidence" value="ECO:0007669"/>
    <property type="project" value="UniProtKB-KW"/>
</dbReference>
<dbReference type="Gene3D" id="3.40.50.1000">
    <property type="entry name" value="HAD superfamily/HAD-like"/>
    <property type="match status" value="1"/>
</dbReference>
<dbReference type="PANTHER" id="PTHR12210">
    <property type="entry name" value="DULLARD PROTEIN PHOSPHATASE"/>
    <property type="match status" value="1"/>
</dbReference>
<dbReference type="PROSITE" id="PS50969">
    <property type="entry name" value="FCP1"/>
    <property type="match status" value="1"/>
</dbReference>
<name>A0ABS8NFC3_9BACT</name>
<evidence type="ECO:0000259" key="1">
    <source>
        <dbReference type="PROSITE" id="PS50969"/>
    </source>
</evidence>
<reference evidence="2" key="1">
    <citation type="submission" date="2021-11" db="EMBL/GenBank/DDBJ databases">
        <title>Genome sequence.</title>
        <authorList>
            <person name="Sun Q."/>
        </authorList>
    </citation>
    <scope>NUCLEOTIDE SEQUENCE</scope>
    <source>
        <strain evidence="2">JC740</strain>
    </source>
</reference>
<dbReference type="EMBL" id="JAJKFW010000020">
    <property type="protein sequence ID" value="MCC9642260.1"/>
    <property type="molecule type" value="Genomic_DNA"/>
</dbReference>
<protein>
    <submittedName>
        <fullName evidence="2">HAD family hydrolase</fullName>
    </submittedName>
</protein>
<organism evidence="2 3">
    <name type="scientific">Rhodopirellula halodulae</name>
    <dbReference type="NCBI Taxonomy" id="2894198"/>
    <lineage>
        <taxon>Bacteria</taxon>
        <taxon>Pseudomonadati</taxon>
        <taxon>Planctomycetota</taxon>
        <taxon>Planctomycetia</taxon>
        <taxon>Pirellulales</taxon>
        <taxon>Pirellulaceae</taxon>
        <taxon>Rhodopirellula</taxon>
    </lineage>
</organism>
<dbReference type="InterPro" id="IPR036412">
    <property type="entry name" value="HAD-like_sf"/>
</dbReference>
<accession>A0ABS8NFC3</accession>
<keyword evidence="2" id="KW-0378">Hydrolase</keyword>
<dbReference type="SMART" id="SM00577">
    <property type="entry name" value="CPDc"/>
    <property type="match status" value="1"/>
</dbReference>
<dbReference type="InterPro" id="IPR023214">
    <property type="entry name" value="HAD_sf"/>
</dbReference>
<evidence type="ECO:0000313" key="2">
    <source>
        <dbReference type="EMBL" id="MCC9642260.1"/>
    </source>
</evidence>
<dbReference type="Proteomes" id="UP001430306">
    <property type="component" value="Unassembled WGS sequence"/>
</dbReference>
<dbReference type="InterPro" id="IPR004274">
    <property type="entry name" value="FCP1_dom"/>
</dbReference>
<feature type="domain" description="FCP1 homology" evidence="1">
    <location>
        <begin position="1"/>
        <end position="160"/>
    </location>
</feature>
<gene>
    <name evidence="2" type="ORF">LOC71_08235</name>
</gene>